<gene>
    <name evidence="1" type="ORF">GMBLW1_02330</name>
</gene>
<proteinExistence type="predicted"/>
<dbReference type="Proteomes" id="UP000464378">
    <property type="component" value="Chromosome"/>
</dbReference>
<dbReference type="SUPFAM" id="SSF51294">
    <property type="entry name" value="Hedgehog/intein (Hint) domain"/>
    <property type="match status" value="1"/>
</dbReference>
<evidence type="ECO:0000313" key="2">
    <source>
        <dbReference type="Proteomes" id="UP000464378"/>
    </source>
</evidence>
<reference evidence="1" key="1">
    <citation type="submission" date="2019-04" db="EMBL/GenBank/DDBJ databases">
        <authorList>
            <consortium name="Science for Life Laboratories"/>
        </authorList>
    </citation>
    <scope>NUCLEOTIDE SEQUENCE</scope>
    <source>
        <strain evidence="1">MBLW1</strain>
    </source>
</reference>
<dbReference type="EMBL" id="LR593887">
    <property type="protein sequence ID" value="VTS04822.1"/>
    <property type="molecule type" value="Genomic_DNA"/>
</dbReference>
<dbReference type="AlphaFoldDB" id="A0A6C2YQU3"/>
<evidence type="ECO:0000313" key="1">
    <source>
        <dbReference type="EMBL" id="VIP03727.1"/>
    </source>
</evidence>
<dbReference type="InterPro" id="IPR030934">
    <property type="entry name" value="Intein_C"/>
</dbReference>
<dbReference type="InParanoid" id="A0A6C2YQU3"/>
<dbReference type="RefSeq" id="WP_162658887.1">
    <property type="nucleotide sequence ID" value="NZ_LR593887.1"/>
</dbReference>
<accession>A0A6C2YQU3</accession>
<dbReference type="PROSITE" id="PS50818">
    <property type="entry name" value="INTEIN_C_TER"/>
    <property type="match status" value="1"/>
</dbReference>
<dbReference type="Gene3D" id="2.170.16.10">
    <property type="entry name" value="Hedgehog/Intein (Hint) domain"/>
    <property type="match status" value="1"/>
</dbReference>
<protein>
    <submittedName>
        <fullName evidence="1">Uncharacterized protein</fullName>
    </submittedName>
</protein>
<name>A0A6C2YQU3_9BACT</name>
<sequence length="297" mass="32562">MTAIEPCPEIAIGRGRLVVSRFRHSHGEVYDLRLVGSDGIIGVTAQHPLWSATRGVWVSAAELELGERLSGIGQTADRGVGEGTGVVVEVASLLPRGQEPVYNIEVDADHCYRVGEQGLLVHNASVGCETKCQKDGKPDPGLPNPNPVGELYAALYGTDSVPVMINTEFNKDVQVVKIIALNRSRHADGRVHSDDPNDPFQILRSGPLDLYREEFDMGLVRWEDDRMRFLVWVADGIRVDLVRLPGPRTGDQRRGRQVAVVDHILSGNKGGSNSYCNARVISKTWNSKKGQNPIEDI</sequence>
<dbReference type="KEGG" id="tim:GMBLW1_02330"/>
<keyword evidence="2" id="KW-1185">Reference proteome</keyword>
<organism evidence="1">
    <name type="scientific">Tuwongella immobilis</name>
    <dbReference type="NCBI Taxonomy" id="692036"/>
    <lineage>
        <taxon>Bacteria</taxon>
        <taxon>Pseudomonadati</taxon>
        <taxon>Planctomycetota</taxon>
        <taxon>Planctomycetia</taxon>
        <taxon>Gemmatales</taxon>
        <taxon>Gemmataceae</taxon>
        <taxon>Tuwongella</taxon>
    </lineage>
</organism>
<dbReference type="InterPro" id="IPR036844">
    <property type="entry name" value="Hint_dom_sf"/>
</dbReference>
<dbReference type="EMBL" id="LR586016">
    <property type="protein sequence ID" value="VIP03727.1"/>
    <property type="molecule type" value="Genomic_DNA"/>
</dbReference>